<evidence type="ECO:0000313" key="13">
    <source>
        <dbReference type="EMBL" id="MBD8061204.1"/>
    </source>
</evidence>
<evidence type="ECO:0000256" key="6">
    <source>
        <dbReference type="ARBA" id="ARBA00023027"/>
    </source>
</evidence>
<keyword evidence="8" id="KW-0456">Lyase</keyword>
<evidence type="ECO:0000259" key="12">
    <source>
        <dbReference type="Pfam" id="PF02737"/>
    </source>
</evidence>
<evidence type="ECO:0000256" key="9">
    <source>
        <dbReference type="ARBA" id="ARBA00023268"/>
    </source>
</evidence>
<sequence length="689" mass="72610">MTPTTTISVENVPLATGTVALVTMAGTDGRPATLGPRSIAALEEALTACATRVHDGEITAVALTGTPGCFAAGADLRAVGSMARVEDARAVAEAGHRIVTLLRDLPSFALLSGLALGGGLELALACRYRVAAADAAPLGLPETSLGLVPGWGGCYLLPRLVGPEAALQVIVDNPARQRTLDAQRALDLGLVDSVQRGGEDFRDGALAWVTEVLSGAIDPVRSDHTSDAAAWEQAVSARQQLVARRAEGGAPAPQRALELVAAARTASRAEGFAAEDLALTELIMSDQLRAGLYAFGLTRSRARRPAGAPPEELARPVRRVGLLGAGLMASQLAVLLARTLRVPVVMRDLDDDRAAAGLRHVHEQVARLERSGRLDEARAEELRARVTATADLSELAGCDLVVEAVFEELAVKQRVFAEVEPVVGPDCVLATNTSALSVTEMAAGLAHPERVVGLHFFNPVAQMPLVEVIRTPHTSEAAYATAFAVAAGARKSAIACQDAPGFVVNRVLVRMLGDVLGTLEEGTEVSVADRALRPMGLPMGPFQLLQLVGPAVAMHVLDELRRTLGDRYPHSPGLERMVADGERFTVDERPSAASAVREDLDRFFGSRPLPEPLDADGVLERVRRALAQEVRLLLDDGVVADARDVDLAMVLGAGWPLHNGGITPYLDRTGTSEAVTGRRFLEPGVATLP</sequence>
<evidence type="ECO:0000256" key="8">
    <source>
        <dbReference type="ARBA" id="ARBA00023239"/>
    </source>
</evidence>
<evidence type="ECO:0000256" key="3">
    <source>
        <dbReference type="ARBA" id="ARBA00022832"/>
    </source>
</evidence>
<comment type="catalytic activity">
    <reaction evidence="10">
        <text>a (3S)-3-hydroxyacyl-CoA + NAD(+) = a 3-oxoacyl-CoA + NADH + H(+)</text>
        <dbReference type="Rhea" id="RHEA:22432"/>
        <dbReference type="ChEBI" id="CHEBI:15378"/>
        <dbReference type="ChEBI" id="CHEBI:57318"/>
        <dbReference type="ChEBI" id="CHEBI:57540"/>
        <dbReference type="ChEBI" id="CHEBI:57945"/>
        <dbReference type="ChEBI" id="CHEBI:90726"/>
        <dbReference type="EC" id="1.1.1.35"/>
    </reaction>
</comment>
<keyword evidence="5" id="KW-0560">Oxidoreductase</keyword>
<dbReference type="Pfam" id="PF00725">
    <property type="entry name" value="3HCDH"/>
    <property type="match status" value="1"/>
</dbReference>
<evidence type="ECO:0000256" key="5">
    <source>
        <dbReference type="ARBA" id="ARBA00023002"/>
    </source>
</evidence>
<keyword evidence="3" id="KW-0276">Fatty acid metabolism</keyword>
<dbReference type="SUPFAM" id="SSF48179">
    <property type="entry name" value="6-phosphogluconate dehydrogenase C-terminal domain-like"/>
    <property type="match status" value="2"/>
</dbReference>
<name>A0ABR8YYQ5_9MICO</name>
<evidence type="ECO:0000313" key="14">
    <source>
        <dbReference type="Proteomes" id="UP000661894"/>
    </source>
</evidence>
<dbReference type="InterPro" id="IPR001753">
    <property type="entry name" value="Enoyl-CoA_hydra/iso"/>
</dbReference>
<feature type="domain" description="3-hydroxyacyl-CoA dehydrogenase NAD binding" evidence="12">
    <location>
        <begin position="320"/>
        <end position="498"/>
    </location>
</feature>
<feature type="domain" description="3-hydroxyacyl-CoA dehydrogenase C-terminal" evidence="11">
    <location>
        <begin position="501"/>
        <end position="582"/>
    </location>
</feature>
<keyword evidence="6" id="KW-0520">NAD</keyword>
<comment type="caution">
    <text evidence="13">The sequence shown here is derived from an EMBL/GenBank/DDBJ whole genome shotgun (WGS) entry which is preliminary data.</text>
</comment>
<dbReference type="Pfam" id="PF02737">
    <property type="entry name" value="3HCDH_N"/>
    <property type="match status" value="1"/>
</dbReference>
<dbReference type="SUPFAM" id="SSF52096">
    <property type="entry name" value="ClpP/crotonase"/>
    <property type="match status" value="1"/>
</dbReference>
<keyword evidence="4" id="KW-0442">Lipid degradation</keyword>
<reference evidence="13 14" key="1">
    <citation type="submission" date="2020-08" db="EMBL/GenBank/DDBJ databases">
        <title>A Genomic Blueprint of the Chicken Gut Microbiome.</title>
        <authorList>
            <person name="Gilroy R."/>
            <person name="Ravi A."/>
            <person name="Getino M."/>
            <person name="Pursley I."/>
            <person name="Horton D.L."/>
            <person name="Alikhan N.-F."/>
            <person name="Baker D."/>
            <person name="Gharbi K."/>
            <person name="Hall N."/>
            <person name="Watson M."/>
            <person name="Adriaenssens E.M."/>
            <person name="Foster-Nyarko E."/>
            <person name="Jarju S."/>
            <person name="Secka A."/>
            <person name="Antonio M."/>
            <person name="Oren A."/>
            <person name="Chaudhuri R."/>
            <person name="La Ragione R.M."/>
            <person name="Hildebrand F."/>
            <person name="Pallen M.J."/>
        </authorList>
    </citation>
    <scope>NUCLEOTIDE SEQUENCE [LARGE SCALE GENOMIC DNA]</scope>
    <source>
        <strain evidence="13 14">Sa1BUA1</strain>
    </source>
</reference>
<dbReference type="InterPro" id="IPR008927">
    <property type="entry name" value="6-PGluconate_DH-like_C_sf"/>
</dbReference>
<dbReference type="RefSeq" id="WP_251838338.1">
    <property type="nucleotide sequence ID" value="NZ_JACSPO010000001.1"/>
</dbReference>
<evidence type="ECO:0000256" key="7">
    <source>
        <dbReference type="ARBA" id="ARBA00023098"/>
    </source>
</evidence>
<dbReference type="Pfam" id="PF00378">
    <property type="entry name" value="ECH_1"/>
    <property type="match status" value="1"/>
</dbReference>
<dbReference type="Gene3D" id="1.10.1040.50">
    <property type="match status" value="1"/>
</dbReference>
<evidence type="ECO:0000256" key="1">
    <source>
        <dbReference type="ARBA" id="ARBA00005005"/>
    </source>
</evidence>
<comment type="similarity">
    <text evidence="2">In the central section; belongs to the 3-hydroxyacyl-CoA dehydrogenase family.</text>
</comment>
<organism evidence="13 14">
    <name type="scientific">Oceanitalea stevensii</name>
    <dbReference type="NCBI Taxonomy" id="2763072"/>
    <lineage>
        <taxon>Bacteria</taxon>
        <taxon>Bacillati</taxon>
        <taxon>Actinomycetota</taxon>
        <taxon>Actinomycetes</taxon>
        <taxon>Micrococcales</taxon>
        <taxon>Bogoriellaceae</taxon>
        <taxon>Georgenia</taxon>
    </lineage>
</organism>
<keyword evidence="14" id="KW-1185">Reference proteome</keyword>
<protein>
    <submittedName>
        <fullName evidence="13">Enoyl-CoA hydratase/isomerase family protein</fullName>
    </submittedName>
</protein>
<dbReference type="InterPro" id="IPR036291">
    <property type="entry name" value="NAD(P)-bd_dom_sf"/>
</dbReference>
<evidence type="ECO:0000256" key="2">
    <source>
        <dbReference type="ARBA" id="ARBA00007005"/>
    </source>
</evidence>
<dbReference type="PANTHER" id="PTHR43612:SF3">
    <property type="entry name" value="TRIFUNCTIONAL ENZYME SUBUNIT ALPHA, MITOCHONDRIAL"/>
    <property type="match status" value="1"/>
</dbReference>
<dbReference type="CDD" id="cd06558">
    <property type="entry name" value="crotonase-like"/>
    <property type="match status" value="1"/>
</dbReference>
<dbReference type="SUPFAM" id="SSF51735">
    <property type="entry name" value="NAD(P)-binding Rossmann-fold domains"/>
    <property type="match status" value="1"/>
</dbReference>
<proteinExistence type="inferred from homology"/>
<dbReference type="EMBL" id="JACSPO010000001">
    <property type="protein sequence ID" value="MBD8061204.1"/>
    <property type="molecule type" value="Genomic_DNA"/>
</dbReference>
<evidence type="ECO:0000259" key="11">
    <source>
        <dbReference type="Pfam" id="PF00725"/>
    </source>
</evidence>
<dbReference type="InterPro" id="IPR006108">
    <property type="entry name" value="3HC_DH_C"/>
</dbReference>
<dbReference type="PANTHER" id="PTHR43612">
    <property type="entry name" value="TRIFUNCTIONAL ENZYME SUBUNIT ALPHA"/>
    <property type="match status" value="1"/>
</dbReference>
<accession>A0ABR8YYQ5</accession>
<dbReference type="Gene3D" id="3.40.50.720">
    <property type="entry name" value="NAD(P)-binding Rossmann-like Domain"/>
    <property type="match status" value="1"/>
</dbReference>
<comment type="pathway">
    <text evidence="1">Lipid metabolism; fatty acid beta-oxidation.</text>
</comment>
<dbReference type="Gene3D" id="3.90.226.10">
    <property type="entry name" value="2-enoyl-CoA Hydratase, Chain A, domain 1"/>
    <property type="match status" value="1"/>
</dbReference>
<keyword evidence="7" id="KW-0443">Lipid metabolism</keyword>
<keyword evidence="9" id="KW-0511">Multifunctional enzyme</keyword>
<evidence type="ECO:0000256" key="10">
    <source>
        <dbReference type="ARBA" id="ARBA00049556"/>
    </source>
</evidence>
<dbReference type="InterPro" id="IPR029045">
    <property type="entry name" value="ClpP/crotonase-like_dom_sf"/>
</dbReference>
<dbReference type="InterPro" id="IPR050136">
    <property type="entry name" value="FA_oxidation_alpha_subunit"/>
</dbReference>
<evidence type="ECO:0000256" key="4">
    <source>
        <dbReference type="ARBA" id="ARBA00022963"/>
    </source>
</evidence>
<dbReference type="Proteomes" id="UP000661894">
    <property type="component" value="Unassembled WGS sequence"/>
</dbReference>
<dbReference type="InterPro" id="IPR006176">
    <property type="entry name" value="3-OHacyl-CoA_DH_NAD-bd"/>
</dbReference>
<gene>
    <name evidence="13" type="ORF">H9624_02545</name>
</gene>